<sequence length="124" mass="14300">MVVVVVLNRGSACRLQPWWRAIGFWVVSLRFGLAPVEDLRRKEAHTLLRAQAESIPRKCLVVVHVGVSARTTSPDELTMRISFCHQRMGHVTVKKNQSKIYPYPRITTHPRIEESYLHWGTLLN</sequence>
<dbReference type="EMBL" id="JACGWO010000008">
    <property type="protein sequence ID" value="KAK4420958.1"/>
    <property type="molecule type" value="Genomic_DNA"/>
</dbReference>
<gene>
    <name evidence="1" type="ORF">Salat_2046300</name>
</gene>
<keyword evidence="2" id="KW-1185">Reference proteome</keyword>
<reference evidence="1" key="2">
    <citation type="journal article" date="2024" name="Plant">
        <title>Genomic evolution and insights into agronomic trait innovations of Sesamum species.</title>
        <authorList>
            <person name="Miao H."/>
            <person name="Wang L."/>
            <person name="Qu L."/>
            <person name="Liu H."/>
            <person name="Sun Y."/>
            <person name="Le M."/>
            <person name="Wang Q."/>
            <person name="Wei S."/>
            <person name="Zheng Y."/>
            <person name="Lin W."/>
            <person name="Duan Y."/>
            <person name="Cao H."/>
            <person name="Xiong S."/>
            <person name="Wang X."/>
            <person name="Wei L."/>
            <person name="Li C."/>
            <person name="Ma Q."/>
            <person name="Ju M."/>
            <person name="Zhao R."/>
            <person name="Li G."/>
            <person name="Mu C."/>
            <person name="Tian Q."/>
            <person name="Mei H."/>
            <person name="Zhang T."/>
            <person name="Gao T."/>
            <person name="Zhang H."/>
        </authorList>
    </citation>
    <scope>NUCLEOTIDE SEQUENCE</scope>
    <source>
        <strain evidence="1">3651</strain>
    </source>
</reference>
<evidence type="ECO:0000313" key="2">
    <source>
        <dbReference type="Proteomes" id="UP001293254"/>
    </source>
</evidence>
<organism evidence="1 2">
    <name type="scientific">Sesamum alatum</name>
    <dbReference type="NCBI Taxonomy" id="300844"/>
    <lineage>
        <taxon>Eukaryota</taxon>
        <taxon>Viridiplantae</taxon>
        <taxon>Streptophyta</taxon>
        <taxon>Embryophyta</taxon>
        <taxon>Tracheophyta</taxon>
        <taxon>Spermatophyta</taxon>
        <taxon>Magnoliopsida</taxon>
        <taxon>eudicotyledons</taxon>
        <taxon>Gunneridae</taxon>
        <taxon>Pentapetalae</taxon>
        <taxon>asterids</taxon>
        <taxon>lamiids</taxon>
        <taxon>Lamiales</taxon>
        <taxon>Pedaliaceae</taxon>
        <taxon>Sesamum</taxon>
    </lineage>
</organism>
<comment type="caution">
    <text evidence="1">The sequence shown here is derived from an EMBL/GenBank/DDBJ whole genome shotgun (WGS) entry which is preliminary data.</text>
</comment>
<protein>
    <submittedName>
        <fullName evidence="1">Uncharacterized protein</fullName>
    </submittedName>
</protein>
<proteinExistence type="predicted"/>
<name>A0AAE1Y0N5_9LAMI</name>
<accession>A0AAE1Y0N5</accession>
<evidence type="ECO:0000313" key="1">
    <source>
        <dbReference type="EMBL" id="KAK4420958.1"/>
    </source>
</evidence>
<reference evidence="1" key="1">
    <citation type="submission" date="2020-06" db="EMBL/GenBank/DDBJ databases">
        <authorList>
            <person name="Li T."/>
            <person name="Hu X."/>
            <person name="Zhang T."/>
            <person name="Song X."/>
            <person name="Zhang H."/>
            <person name="Dai N."/>
            <person name="Sheng W."/>
            <person name="Hou X."/>
            <person name="Wei L."/>
        </authorList>
    </citation>
    <scope>NUCLEOTIDE SEQUENCE</scope>
    <source>
        <strain evidence="1">3651</strain>
        <tissue evidence="1">Leaf</tissue>
    </source>
</reference>
<dbReference type="AlphaFoldDB" id="A0AAE1Y0N5"/>
<dbReference type="Proteomes" id="UP001293254">
    <property type="component" value="Unassembled WGS sequence"/>
</dbReference>